<evidence type="ECO:0000259" key="1">
    <source>
        <dbReference type="Pfam" id="PF01869"/>
    </source>
</evidence>
<name>A0ABP7ZZJ8_9MICO</name>
<dbReference type="InterPro" id="IPR002731">
    <property type="entry name" value="ATPase_BadF"/>
</dbReference>
<dbReference type="Gene3D" id="3.30.420.40">
    <property type="match status" value="2"/>
</dbReference>
<organism evidence="2 3">
    <name type="scientific">Gryllotalpicola koreensis</name>
    <dbReference type="NCBI Taxonomy" id="993086"/>
    <lineage>
        <taxon>Bacteria</taxon>
        <taxon>Bacillati</taxon>
        <taxon>Actinomycetota</taxon>
        <taxon>Actinomycetes</taxon>
        <taxon>Micrococcales</taxon>
        <taxon>Microbacteriaceae</taxon>
        <taxon>Gryllotalpicola</taxon>
    </lineage>
</organism>
<dbReference type="Proteomes" id="UP001501079">
    <property type="component" value="Unassembled WGS sequence"/>
</dbReference>
<evidence type="ECO:0000313" key="2">
    <source>
        <dbReference type="EMBL" id="GAA4174254.1"/>
    </source>
</evidence>
<dbReference type="InterPro" id="IPR052519">
    <property type="entry name" value="Euk-type_GlcNAc_Kinase"/>
</dbReference>
<sequence length="323" mass="32446">MTIHLAVDAGGTSTRCVVVDESGGCLGYGRAASGNPISAGAALAARSVAEAAETALRQAHAAAGSTAADVGSVLLAMAGASALSGTELFAAGLAPLGVRARFAFAPDLLATFCSGTWRPDGYALVAGTGATAVRVEGGEVARTADGLGWLLGDDGSGFWVGHRVARAVAADLDRRGPRTALTAALLAELGLRDDGALHQGRPAVLQRLIELLYAGRPVELSRFAQLAFAAAGDAVADGIVRDAADALLHALEAVADPAVMGPVVLGGGTLVRHEALVARIAAPEVHRVEDGAVGAAVIALQQASVTVDESVFARIVRTLSALR</sequence>
<gene>
    <name evidence="2" type="ORF">GCM10022287_17830</name>
</gene>
<protein>
    <submittedName>
        <fullName evidence="2">BadF/BadG/BcrA/BcrD ATPase family protein</fullName>
    </submittedName>
</protein>
<proteinExistence type="predicted"/>
<keyword evidence="3" id="KW-1185">Reference proteome</keyword>
<dbReference type="Pfam" id="PF01869">
    <property type="entry name" value="BcrAD_BadFG"/>
    <property type="match status" value="1"/>
</dbReference>
<dbReference type="RefSeq" id="WP_344753538.1">
    <property type="nucleotide sequence ID" value="NZ_BAABBW010000003.1"/>
</dbReference>
<dbReference type="SUPFAM" id="SSF53067">
    <property type="entry name" value="Actin-like ATPase domain"/>
    <property type="match status" value="2"/>
</dbReference>
<comment type="caution">
    <text evidence="2">The sequence shown here is derived from an EMBL/GenBank/DDBJ whole genome shotgun (WGS) entry which is preliminary data.</text>
</comment>
<feature type="domain" description="ATPase BadF/BadG/BcrA/BcrD type" evidence="1">
    <location>
        <begin position="7"/>
        <end position="299"/>
    </location>
</feature>
<dbReference type="InterPro" id="IPR043129">
    <property type="entry name" value="ATPase_NBD"/>
</dbReference>
<dbReference type="PANTHER" id="PTHR43190:SF3">
    <property type="entry name" value="N-ACETYL-D-GLUCOSAMINE KINASE"/>
    <property type="match status" value="1"/>
</dbReference>
<accession>A0ABP7ZZJ8</accession>
<evidence type="ECO:0000313" key="3">
    <source>
        <dbReference type="Proteomes" id="UP001501079"/>
    </source>
</evidence>
<reference evidence="3" key="1">
    <citation type="journal article" date="2019" name="Int. J. Syst. Evol. Microbiol.">
        <title>The Global Catalogue of Microorganisms (GCM) 10K type strain sequencing project: providing services to taxonomists for standard genome sequencing and annotation.</title>
        <authorList>
            <consortium name="The Broad Institute Genomics Platform"/>
            <consortium name="The Broad Institute Genome Sequencing Center for Infectious Disease"/>
            <person name="Wu L."/>
            <person name="Ma J."/>
        </authorList>
    </citation>
    <scope>NUCLEOTIDE SEQUENCE [LARGE SCALE GENOMIC DNA]</scope>
    <source>
        <strain evidence="3">JCM 17591</strain>
    </source>
</reference>
<dbReference type="EMBL" id="BAABBW010000003">
    <property type="protein sequence ID" value="GAA4174254.1"/>
    <property type="molecule type" value="Genomic_DNA"/>
</dbReference>
<dbReference type="PANTHER" id="PTHR43190">
    <property type="entry name" value="N-ACETYL-D-GLUCOSAMINE KINASE"/>
    <property type="match status" value="1"/>
</dbReference>